<feature type="region of interest" description="Disordered" evidence="1">
    <location>
        <begin position="96"/>
        <end position="160"/>
    </location>
</feature>
<dbReference type="GO" id="GO:0005104">
    <property type="term" value="F:fibroblast growth factor receptor binding"/>
    <property type="evidence" value="ECO:0007669"/>
    <property type="project" value="TreeGrafter"/>
</dbReference>
<dbReference type="AlphaFoldDB" id="A0AAJ7NA32"/>
<dbReference type="GeneID" id="108627978"/>
<gene>
    <name evidence="3" type="primary">LOC108627978</name>
</gene>
<feature type="non-terminal residue" evidence="3">
    <location>
        <position position="195"/>
    </location>
</feature>
<accession>A0AAJ7NA32</accession>
<dbReference type="Proteomes" id="UP000694925">
    <property type="component" value="Unplaced"/>
</dbReference>
<name>A0AAJ7NA32_9HYME</name>
<dbReference type="PANTHER" id="PTHR16267:SF11">
    <property type="entry name" value="STUMPS, ISOFORM E"/>
    <property type="match status" value="1"/>
</dbReference>
<proteinExistence type="predicted"/>
<reference evidence="3" key="1">
    <citation type="submission" date="2025-08" db="UniProtKB">
        <authorList>
            <consortium name="RefSeq"/>
        </authorList>
    </citation>
    <scope>IDENTIFICATION</scope>
    <source>
        <tissue evidence="3">Whole body</tissue>
    </source>
</reference>
<dbReference type="GO" id="GO:0005829">
    <property type="term" value="C:cytosol"/>
    <property type="evidence" value="ECO:0007669"/>
    <property type="project" value="TreeGrafter"/>
</dbReference>
<dbReference type="SUPFAM" id="SSF48403">
    <property type="entry name" value="Ankyrin repeat"/>
    <property type="match status" value="1"/>
</dbReference>
<evidence type="ECO:0000313" key="3">
    <source>
        <dbReference type="RefSeq" id="XP_017885096.2"/>
    </source>
</evidence>
<evidence type="ECO:0000256" key="1">
    <source>
        <dbReference type="SAM" id="MobiDB-lite"/>
    </source>
</evidence>
<feature type="compositionally biased region" description="Polar residues" evidence="1">
    <location>
        <begin position="96"/>
        <end position="109"/>
    </location>
</feature>
<dbReference type="GO" id="GO:0005068">
    <property type="term" value="F:transmembrane receptor protein tyrosine kinase adaptor activity"/>
    <property type="evidence" value="ECO:0007669"/>
    <property type="project" value="TreeGrafter"/>
</dbReference>
<dbReference type="KEGG" id="ccal:108627978"/>
<keyword evidence="2" id="KW-1185">Reference proteome</keyword>
<organism evidence="2 3">
    <name type="scientific">Ceratina calcarata</name>
    <dbReference type="NCBI Taxonomy" id="156304"/>
    <lineage>
        <taxon>Eukaryota</taxon>
        <taxon>Metazoa</taxon>
        <taxon>Ecdysozoa</taxon>
        <taxon>Arthropoda</taxon>
        <taxon>Hexapoda</taxon>
        <taxon>Insecta</taxon>
        <taxon>Pterygota</taxon>
        <taxon>Neoptera</taxon>
        <taxon>Endopterygota</taxon>
        <taxon>Hymenoptera</taxon>
        <taxon>Apocrita</taxon>
        <taxon>Aculeata</taxon>
        <taxon>Apoidea</taxon>
        <taxon>Anthophila</taxon>
        <taxon>Apidae</taxon>
        <taxon>Ceratina</taxon>
        <taxon>Zadontomerus</taxon>
    </lineage>
</organism>
<dbReference type="PANTHER" id="PTHR16267">
    <property type="entry name" value="BANK1/PIK3AP1 FAMILY MEMBER"/>
    <property type="match status" value="1"/>
</dbReference>
<dbReference type="RefSeq" id="XP_017885096.2">
    <property type="nucleotide sequence ID" value="XM_018029607.2"/>
</dbReference>
<protein>
    <submittedName>
        <fullName evidence="3">B-cell scaffold protein with ankyrin repeats-like</fullName>
    </submittedName>
</protein>
<dbReference type="InterPro" id="IPR052446">
    <property type="entry name" value="B-cell_PI3K-Signaling_Adptrs"/>
</dbReference>
<evidence type="ECO:0000313" key="2">
    <source>
        <dbReference type="Proteomes" id="UP000694925"/>
    </source>
</evidence>
<sequence length="195" mass="21115">MLAAGLVERLVGPEENPTLLHFAARFGLERLAWQLLECPGGEIACDLRNVSELTPADLAEQAGHARLAHQLRGYMQMNEFTNMYSYLKVISETTTDQAANADPSSTNEATNDKEDYCRPRPLSEAYSVPPAARPITSLILPGQSPVVTPEPSTTTTTTPLNPIEANYSIVPAPTPVVSANGLELPLQGYMKMHPA</sequence>
<dbReference type="InterPro" id="IPR036770">
    <property type="entry name" value="Ankyrin_rpt-contain_sf"/>
</dbReference>
<feature type="compositionally biased region" description="Low complexity" evidence="1">
    <location>
        <begin position="144"/>
        <end position="159"/>
    </location>
</feature>